<dbReference type="Pfam" id="PF00293">
    <property type="entry name" value="NUDIX"/>
    <property type="match status" value="1"/>
</dbReference>
<comment type="cofactor">
    <cofactor evidence="1">
        <name>Mg(2+)</name>
        <dbReference type="ChEBI" id="CHEBI:18420"/>
    </cofactor>
</comment>
<evidence type="ECO:0000256" key="4">
    <source>
        <dbReference type="ARBA" id="ARBA00022705"/>
    </source>
</evidence>
<keyword evidence="5" id="KW-0479">Metal-binding</keyword>
<evidence type="ECO:0000256" key="3">
    <source>
        <dbReference type="ARBA" id="ARBA00022457"/>
    </source>
</evidence>
<accession>A0A0R1NVF3</accession>
<gene>
    <name evidence="14" type="ORF">FC47_GL001086</name>
</gene>
<feature type="domain" description="Nudix hydrolase" evidence="13">
    <location>
        <begin position="30"/>
        <end position="159"/>
    </location>
</feature>
<comment type="catalytic activity">
    <reaction evidence="10">
        <text>8-oxo-dGTP + H2O = 8-oxo-dGMP + diphosphate + H(+)</text>
        <dbReference type="Rhea" id="RHEA:31575"/>
        <dbReference type="ChEBI" id="CHEBI:15377"/>
        <dbReference type="ChEBI" id="CHEBI:15378"/>
        <dbReference type="ChEBI" id="CHEBI:33019"/>
        <dbReference type="ChEBI" id="CHEBI:63224"/>
        <dbReference type="ChEBI" id="CHEBI:77896"/>
        <dbReference type="EC" id="3.6.1.55"/>
    </reaction>
</comment>
<evidence type="ECO:0000256" key="2">
    <source>
        <dbReference type="ARBA" id="ARBA00005582"/>
    </source>
</evidence>
<dbReference type="InterPro" id="IPR047127">
    <property type="entry name" value="MutT-like"/>
</dbReference>
<keyword evidence="3" id="KW-0515">Mutator protein</keyword>
<evidence type="ECO:0000256" key="6">
    <source>
        <dbReference type="ARBA" id="ARBA00022763"/>
    </source>
</evidence>
<dbReference type="GO" id="GO:0044715">
    <property type="term" value="F:8-oxo-dGDP phosphatase activity"/>
    <property type="evidence" value="ECO:0007669"/>
    <property type="project" value="TreeGrafter"/>
</dbReference>
<evidence type="ECO:0000313" key="15">
    <source>
        <dbReference type="Proteomes" id="UP000050901"/>
    </source>
</evidence>
<keyword evidence="8" id="KW-0460">Magnesium</keyword>
<dbReference type="Gene3D" id="3.90.79.10">
    <property type="entry name" value="Nucleoside Triphosphate Pyrophosphohydrolase"/>
    <property type="match status" value="1"/>
</dbReference>
<name>A0A0R1NVF3_LIMMU</name>
<dbReference type="GO" id="GO:0035539">
    <property type="term" value="F:8-oxo-7,8-dihydrodeoxyguanosine triphosphate pyrophosphatase activity"/>
    <property type="evidence" value="ECO:0007669"/>
    <property type="project" value="UniProtKB-EC"/>
</dbReference>
<dbReference type="GO" id="GO:0006281">
    <property type="term" value="P:DNA repair"/>
    <property type="evidence" value="ECO:0007669"/>
    <property type="project" value="UniProtKB-KW"/>
</dbReference>
<dbReference type="InterPro" id="IPR020084">
    <property type="entry name" value="NUDIX_hydrolase_CS"/>
</dbReference>
<dbReference type="PROSITE" id="PS00893">
    <property type="entry name" value="NUDIX_BOX"/>
    <property type="match status" value="1"/>
</dbReference>
<comment type="similarity">
    <text evidence="2 12">Belongs to the Nudix hydrolase family.</text>
</comment>
<dbReference type="InterPro" id="IPR020476">
    <property type="entry name" value="Nudix_hydrolase"/>
</dbReference>
<dbReference type="InterPro" id="IPR000086">
    <property type="entry name" value="NUDIX_hydrolase_dom"/>
</dbReference>
<evidence type="ECO:0000256" key="1">
    <source>
        <dbReference type="ARBA" id="ARBA00001946"/>
    </source>
</evidence>
<dbReference type="PRINTS" id="PR00502">
    <property type="entry name" value="NUDIXFAMILY"/>
</dbReference>
<proteinExistence type="inferred from homology"/>
<sequence>MKIKKSLDPIIGALYNETNLCKKESVNMTKKIYVVGAAILNEQHQILASKRSDDRILGALWEFPGGKIEPGEDPQTALKRELREEFNDQIEVGRQAAPTAIKQYDFGEIHLTVYYAKLDTHHFDLIAHSQVKWCDQAELMQLHWADADLPIAKAIAQAELGKAAF</sequence>
<dbReference type="GO" id="GO:0008413">
    <property type="term" value="F:8-oxo-7,8-dihydroguanosine triphosphate pyrophosphatase activity"/>
    <property type="evidence" value="ECO:0007669"/>
    <property type="project" value="TreeGrafter"/>
</dbReference>
<dbReference type="GO" id="GO:0006260">
    <property type="term" value="P:DNA replication"/>
    <property type="evidence" value="ECO:0007669"/>
    <property type="project" value="UniProtKB-KW"/>
</dbReference>
<dbReference type="EMBL" id="AZEQ01000021">
    <property type="protein sequence ID" value="KRL24065.1"/>
    <property type="molecule type" value="Genomic_DNA"/>
</dbReference>
<comment type="caution">
    <text evidence="14">The sequence shown here is derived from an EMBL/GenBank/DDBJ whole genome shotgun (WGS) entry which is preliminary data.</text>
</comment>
<dbReference type="InterPro" id="IPR015797">
    <property type="entry name" value="NUDIX_hydrolase-like_dom_sf"/>
</dbReference>
<evidence type="ECO:0000256" key="9">
    <source>
        <dbReference type="ARBA" id="ARBA00023204"/>
    </source>
</evidence>
<dbReference type="PANTHER" id="PTHR47707:SF1">
    <property type="entry name" value="NUDIX HYDROLASE FAMILY PROTEIN"/>
    <property type="match status" value="1"/>
</dbReference>
<evidence type="ECO:0000256" key="7">
    <source>
        <dbReference type="ARBA" id="ARBA00022801"/>
    </source>
</evidence>
<evidence type="ECO:0000256" key="5">
    <source>
        <dbReference type="ARBA" id="ARBA00022723"/>
    </source>
</evidence>
<dbReference type="GO" id="GO:0044716">
    <property type="term" value="F:8-oxo-GDP phosphatase activity"/>
    <property type="evidence" value="ECO:0007669"/>
    <property type="project" value="TreeGrafter"/>
</dbReference>
<protein>
    <recommendedName>
        <fullName evidence="11">8-oxo-dGTP diphosphatase</fullName>
        <ecNumber evidence="11">3.6.1.55</ecNumber>
    </recommendedName>
</protein>
<dbReference type="GO" id="GO:0046872">
    <property type="term" value="F:metal ion binding"/>
    <property type="evidence" value="ECO:0007669"/>
    <property type="project" value="UniProtKB-KW"/>
</dbReference>
<organism evidence="14 15">
    <name type="scientific">Limosilactobacillus mucosae DSM 13345</name>
    <dbReference type="NCBI Taxonomy" id="1423771"/>
    <lineage>
        <taxon>Bacteria</taxon>
        <taxon>Bacillati</taxon>
        <taxon>Bacillota</taxon>
        <taxon>Bacilli</taxon>
        <taxon>Lactobacillales</taxon>
        <taxon>Lactobacillaceae</taxon>
        <taxon>Limosilactobacillus</taxon>
    </lineage>
</organism>
<dbReference type="PATRIC" id="fig|1423771.3.peg.1094"/>
<evidence type="ECO:0000256" key="12">
    <source>
        <dbReference type="RuleBase" id="RU003476"/>
    </source>
</evidence>
<dbReference type="AlphaFoldDB" id="A0A0R1NVF3"/>
<dbReference type="PROSITE" id="PS51462">
    <property type="entry name" value="NUDIX"/>
    <property type="match status" value="1"/>
</dbReference>
<dbReference type="SUPFAM" id="SSF55811">
    <property type="entry name" value="Nudix"/>
    <property type="match status" value="1"/>
</dbReference>
<dbReference type="EC" id="3.6.1.55" evidence="11"/>
<evidence type="ECO:0000256" key="10">
    <source>
        <dbReference type="ARBA" id="ARBA00035861"/>
    </source>
</evidence>
<evidence type="ECO:0000313" key="14">
    <source>
        <dbReference type="EMBL" id="KRL24065.1"/>
    </source>
</evidence>
<keyword evidence="4" id="KW-0235">DNA replication</keyword>
<dbReference type="PANTHER" id="PTHR47707">
    <property type="entry name" value="8-OXO-DGTP DIPHOSPHATASE"/>
    <property type="match status" value="1"/>
</dbReference>
<keyword evidence="9" id="KW-0234">DNA repair</keyword>
<dbReference type="Proteomes" id="UP000050901">
    <property type="component" value="Unassembled WGS sequence"/>
</dbReference>
<reference evidence="14 15" key="1">
    <citation type="journal article" date="2015" name="Genome Announc.">
        <title>Expanding the biotechnology potential of lactobacilli through comparative genomics of 213 strains and associated genera.</title>
        <authorList>
            <person name="Sun Z."/>
            <person name="Harris H.M."/>
            <person name="McCann A."/>
            <person name="Guo C."/>
            <person name="Argimon S."/>
            <person name="Zhang W."/>
            <person name="Yang X."/>
            <person name="Jeffery I.B."/>
            <person name="Cooney J.C."/>
            <person name="Kagawa T.F."/>
            <person name="Liu W."/>
            <person name="Song Y."/>
            <person name="Salvetti E."/>
            <person name="Wrobel A."/>
            <person name="Rasinkangas P."/>
            <person name="Parkhill J."/>
            <person name="Rea M.C."/>
            <person name="O'Sullivan O."/>
            <person name="Ritari J."/>
            <person name="Douillard F.P."/>
            <person name="Paul Ross R."/>
            <person name="Yang R."/>
            <person name="Briner A.E."/>
            <person name="Felis G.E."/>
            <person name="de Vos W.M."/>
            <person name="Barrangou R."/>
            <person name="Klaenhammer T.R."/>
            <person name="Caufield P.W."/>
            <person name="Cui Y."/>
            <person name="Zhang H."/>
            <person name="O'Toole P.W."/>
        </authorList>
    </citation>
    <scope>NUCLEOTIDE SEQUENCE [LARGE SCALE GENOMIC DNA]</scope>
    <source>
        <strain evidence="14 15">DSM 13345</strain>
    </source>
</reference>
<keyword evidence="6" id="KW-0227">DNA damage</keyword>
<keyword evidence="7 12" id="KW-0378">Hydrolase</keyword>
<dbReference type="CDD" id="cd03425">
    <property type="entry name" value="NUDIX_MutT_NudA_like"/>
    <property type="match status" value="1"/>
</dbReference>
<evidence type="ECO:0000256" key="11">
    <source>
        <dbReference type="ARBA" id="ARBA00038905"/>
    </source>
</evidence>
<evidence type="ECO:0000256" key="8">
    <source>
        <dbReference type="ARBA" id="ARBA00022842"/>
    </source>
</evidence>
<evidence type="ECO:0000259" key="13">
    <source>
        <dbReference type="PROSITE" id="PS51462"/>
    </source>
</evidence>